<dbReference type="Gene3D" id="3.30.365.10">
    <property type="entry name" value="Aldehyde oxidase/xanthine dehydrogenase, molybdopterin binding domain"/>
    <property type="match status" value="4"/>
</dbReference>
<dbReference type="RefSeq" id="WP_061471435.1">
    <property type="nucleotide sequence ID" value="NZ_LHZU01000127.1"/>
</dbReference>
<dbReference type="InterPro" id="IPR008274">
    <property type="entry name" value="AldOxase/xan_DH_MoCoBD1"/>
</dbReference>
<sequence length="728" mass="78926">MSPVFVHHANNTLGAVSRRHFLAGGGLLLAFVQAPRVHAEASRFALSDSPKPDIATTLGGLVRIGTDNQFSLIVPNIEMGQGIYTTEAMMIAEELEVALEAITVFTALPQEVSDISPIFLKSLSTGGSKSVRKGWIPLRQAGASARLMLLAAAAEKWNLPQQNLHAENGIISDVSGRYHAPYGDFALDAARQHVPDHIPLKPPAEWKLIGHTFPRVDIPEKVTGKAIFGIDIRVPGMVFAAVMGPPVLGASVDSIDADKTKAIPGVLDVLHDEGTIAVIAKNYWTARKGLDALKIKWNQGPNATLSSEDIRNIIRDATHSIPAVVARDDTGTDAALKSGKNIEQAYQLPFLAHAPMEPLNTTLHVRADGCDVWMGTQVPTRARKAVAQITGLPEEKIAIHNYMIGGSFGRRLATDFLEQATKFSCKISAPVKFIWSREEDIRQDLFRPAYFDRVRASLGADGLPLAWCHHVSGPSVVDRFASGGLPAGKLDSDAVEGAVQTPYELPLMRVTWTRVQTPVPVSWWRGVGPAHNVYVVESFMDELAAEAQIDPIEYRLRLLQKNPRSVAVLKRVMQESQWGTALPARTGRGVALHNAFGTHCAVVTEVAVPQGGPIMIKKVTAVVDCGIAINQDALIAQMEGGLLFGFTAALYGEITIKNGQVEQTNFHNYRLMRINETPLIDVHIINSGEEPGGIGEVGTTSAFPALGNALFNATGKRYRSYPFHQMDL</sequence>
<dbReference type="PANTHER" id="PTHR47495">
    <property type="entry name" value="ALDEHYDE DEHYDROGENASE"/>
    <property type="match status" value="1"/>
</dbReference>
<evidence type="ECO:0000259" key="1">
    <source>
        <dbReference type="SMART" id="SM01008"/>
    </source>
</evidence>
<dbReference type="GO" id="GO:0016491">
    <property type="term" value="F:oxidoreductase activity"/>
    <property type="evidence" value="ECO:0007669"/>
    <property type="project" value="InterPro"/>
</dbReference>
<dbReference type="PANTHER" id="PTHR47495:SF2">
    <property type="entry name" value="ALDEHYDE DEHYDROGENASE"/>
    <property type="match status" value="1"/>
</dbReference>
<dbReference type="AlphaFoldDB" id="A0A149U2B6"/>
<dbReference type="OrthoDB" id="9767994at2"/>
<dbReference type="SUPFAM" id="SSF56003">
    <property type="entry name" value="Molybdenum cofactor-binding domain"/>
    <property type="match status" value="2"/>
</dbReference>
<dbReference type="Gene3D" id="3.90.1170.50">
    <property type="entry name" value="Aldehyde oxidase/xanthine dehydrogenase, a/b hammerhead"/>
    <property type="match status" value="1"/>
</dbReference>
<dbReference type="Pfam" id="PF20256">
    <property type="entry name" value="MoCoBD_2"/>
    <property type="match status" value="2"/>
</dbReference>
<dbReference type="Pfam" id="PF02738">
    <property type="entry name" value="MoCoBD_1"/>
    <property type="match status" value="1"/>
</dbReference>
<organism evidence="2 3">
    <name type="scientific">Acetobacter senegalensis</name>
    <dbReference type="NCBI Taxonomy" id="446692"/>
    <lineage>
        <taxon>Bacteria</taxon>
        <taxon>Pseudomonadati</taxon>
        <taxon>Pseudomonadota</taxon>
        <taxon>Alphaproteobacteria</taxon>
        <taxon>Acetobacterales</taxon>
        <taxon>Acetobacteraceae</taxon>
        <taxon>Acetobacter</taxon>
    </lineage>
</organism>
<evidence type="ECO:0000313" key="2">
    <source>
        <dbReference type="EMBL" id="KXV59548.1"/>
    </source>
</evidence>
<reference evidence="2 3" key="1">
    <citation type="submission" date="2015-06" db="EMBL/GenBank/DDBJ databases">
        <title>Improved classification and identification of acetic acid bacteria using matrix-assisted laser desorption/ionization time-of-flight mass spectrometry; Gluconobacter nephelii and Gluconobacter uchimurae are later heterotypic synonyms of Gluconobacter japonicus and Gluconobacter oxydans, respectively.</title>
        <authorList>
            <person name="Li L."/>
            <person name="Cleenwerck I."/>
            <person name="De Vuyst L."/>
            <person name="Vandamme P."/>
        </authorList>
    </citation>
    <scope>NUCLEOTIDE SEQUENCE [LARGE SCALE GENOMIC DNA]</scope>
    <source>
        <strain evidence="2 3">LMG 23690</strain>
    </source>
</reference>
<accession>A0A149U2B6</accession>
<dbReference type="PATRIC" id="fig|446692.4.peg.320"/>
<dbReference type="SMART" id="SM01008">
    <property type="entry name" value="Ald_Xan_dh_C"/>
    <property type="match status" value="1"/>
</dbReference>
<dbReference type="InterPro" id="IPR037165">
    <property type="entry name" value="AldOxase/xan_DH_Mopterin-bd_sf"/>
</dbReference>
<evidence type="ECO:0000313" key="3">
    <source>
        <dbReference type="Proteomes" id="UP000075360"/>
    </source>
</evidence>
<proteinExistence type="predicted"/>
<comment type="caution">
    <text evidence="2">The sequence shown here is derived from an EMBL/GenBank/DDBJ whole genome shotgun (WGS) entry which is preliminary data.</text>
</comment>
<dbReference type="InterPro" id="IPR006311">
    <property type="entry name" value="TAT_signal"/>
</dbReference>
<dbReference type="EMBL" id="LHZU01000127">
    <property type="protein sequence ID" value="KXV59548.1"/>
    <property type="molecule type" value="Genomic_DNA"/>
</dbReference>
<dbReference type="InterPro" id="IPR052516">
    <property type="entry name" value="N-heterocyclic_Hydroxylase"/>
</dbReference>
<dbReference type="InterPro" id="IPR012368">
    <property type="entry name" value="OxRdtase_Mopterin-bd_su_IorB"/>
</dbReference>
<dbReference type="PIRSF" id="PIRSF036389">
    <property type="entry name" value="IOR_B"/>
    <property type="match status" value="1"/>
</dbReference>
<gene>
    <name evidence="2" type="ORF">AD948_08080</name>
</gene>
<dbReference type="PROSITE" id="PS51318">
    <property type="entry name" value="TAT"/>
    <property type="match status" value="1"/>
</dbReference>
<protein>
    <submittedName>
        <fullName evidence="2">Aldehyde dehydrogenase</fullName>
    </submittedName>
</protein>
<dbReference type="InterPro" id="IPR046867">
    <property type="entry name" value="AldOxase/xan_DH_MoCoBD2"/>
</dbReference>
<name>A0A149U2B6_9PROT</name>
<dbReference type="InterPro" id="IPR000674">
    <property type="entry name" value="Ald_Oxase/Xan_DH_a/b"/>
</dbReference>
<feature type="domain" description="Aldehyde oxidase/xanthine dehydrogenase a/b hammerhead" evidence="1">
    <location>
        <begin position="223"/>
        <end position="301"/>
    </location>
</feature>
<dbReference type="Proteomes" id="UP000075360">
    <property type="component" value="Unassembled WGS sequence"/>
</dbReference>